<evidence type="ECO:0000256" key="1">
    <source>
        <dbReference type="RuleBase" id="RU003494"/>
    </source>
</evidence>
<protein>
    <submittedName>
        <fullName evidence="2">Starvation protein A</fullName>
    </submittedName>
</protein>
<dbReference type="PANTHER" id="PTHR43968:SF6">
    <property type="entry name" value="GLUTATHIONE S-TRANSFERASE OMEGA"/>
    <property type="match status" value="1"/>
</dbReference>
<dbReference type="Gene3D" id="1.20.1050.10">
    <property type="match status" value="1"/>
</dbReference>
<dbReference type="SUPFAM" id="SSF52833">
    <property type="entry name" value="Thioredoxin-like"/>
    <property type="match status" value="1"/>
</dbReference>
<reference evidence="2" key="1">
    <citation type="submission" date="2017-11" db="EMBL/GenBank/DDBJ databases">
        <title>Complete Genome Sequence from Moraxella oslensis YHS isolated from human skin.</title>
        <authorList>
            <person name="Lee K."/>
            <person name="Lim J.Y."/>
            <person name="Hwang I."/>
        </authorList>
    </citation>
    <scope>NUCLEOTIDE SEQUENCE</scope>
    <source>
        <strain evidence="2">YHS</strain>
    </source>
</reference>
<dbReference type="SFLD" id="SFLDS00019">
    <property type="entry name" value="Glutathione_Transferase_(cytos"/>
    <property type="match status" value="1"/>
</dbReference>
<dbReference type="InterPro" id="IPR036249">
    <property type="entry name" value="Thioredoxin-like_sf"/>
</dbReference>
<dbReference type="AlphaFoldDB" id="A0A173MUT2"/>
<dbReference type="InterPro" id="IPR040079">
    <property type="entry name" value="Glutathione_S-Trfase"/>
</dbReference>
<dbReference type="InterPro" id="IPR036282">
    <property type="entry name" value="Glutathione-S-Trfase_C_sf"/>
</dbReference>
<evidence type="ECO:0000313" key="2">
    <source>
        <dbReference type="EMBL" id="ATQ82985.1"/>
    </source>
</evidence>
<name>A0A173MUT2_FAUOS</name>
<accession>A0A173MUT2</accession>
<dbReference type="GO" id="GO:0005737">
    <property type="term" value="C:cytoplasm"/>
    <property type="evidence" value="ECO:0007669"/>
    <property type="project" value="TreeGrafter"/>
</dbReference>
<proteinExistence type="inferred from homology"/>
<dbReference type="InterPro" id="IPR004045">
    <property type="entry name" value="Glutathione_S-Trfase_N"/>
</dbReference>
<dbReference type="InterPro" id="IPR050983">
    <property type="entry name" value="GST_Omega/HSP26"/>
</dbReference>
<dbReference type="InterPro" id="IPR010987">
    <property type="entry name" value="Glutathione-S-Trfase_C-like"/>
</dbReference>
<dbReference type="SUPFAM" id="SSF47616">
    <property type="entry name" value="GST C-terminal domain-like"/>
    <property type="match status" value="1"/>
</dbReference>
<sequence>MLTPTSNTPLIYADDGYLSHQLRLVLLEKKIEFSETNIRDDEDFAEDLPDINPYNTLPVFIHRELILYNNRIIFEYLEERYHQNKLLPENPIEKAQYRQLWWRIEKDWIKLADTLLTHKDTLDVNQAKVARKQLTESLVTIAPLFAHKAFFLSDTMGICDCILSSILYRLKPMGIELPLHLCRPLYQYMERMFNRPTFKTSLK</sequence>
<comment type="similarity">
    <text evidence="1">Belongs to the GST superfamily.</text>
</comment>
<gene>
    <name evidence="2" type="ORF">YHS_03595</name>
</gene>
<dbReference type="Gene3D" id="3.40.30.10">
    <property type="entry name" value="Glutaredoxin"/>
    <property type="match status" value="1"/>
</dbReference>
<dbReference type="SFLD" id="SFLDG00358">
    <property type="entry name" value="Main_(cytGST)"/>
    <property type="match status" value="1"/>
</dbReference>
<organism evidence="2">
    <name type="scientific">Faucicola osloensis</name>
    <name type="common">Moraxella osloensis</name>
    <dbReference type="NCBI Taxonomy" id="34062"/>
    <lineage>
        <taxon>Bacteria</taxon>
        <taxon>Pseudomonadati</taxon>
        <taxon>Pseudomonadota</taxon>
        <taxon>Gammaproteobacteria</taxon>
        <taxon>Moraxellales</taxon>
        <taxon>Moraxellaceae</taxon>
        <taxon>Faucicola</taxon>
    </lineage>
</organism>
<dbReference type="InterPro" id="IPR004046">
    <property type="entry name" value="GST_C"/>
</dbReference>
<dbReference type="PROSITE" id="PS50405">
    <property type="entry name" value="GST_CTER"/>
    <property type="match status" value="1"/>
</dbReference>
<dbReference type="Pfam" id="PF02798">
    <property type="entry name" value="GST_N"/>
    <property type="match status" value="1"/>
</dbReference>
<dbReference type="PANTHER" id="PTHR43968">
    <property type="match status" value="1"/>
</dbReference>
<dbReference type="RefSeq" id="WP_095355707.1">
    <property type="nucleotide sequence ID" value="NZ_JBFTEY010000007.1"/>
</dbReference>
<dbReference type="Pfam" id="PF00043">
    <property type="entry name" value="GST_C"/>
    <property type="match status" value="1"/>
</dbReference>
<dbReference type="PROSITE" id="PS50404">
    <property type="entry name" value="GST_NTER"/>
    <property type="match status" value="1"/>
</dbReference>
<dbReference type="EMBL" id="CP024176">
    <property type="protein sequence ID" value="ATQ82985.1"/>
    <property type="molecule type" value="Genomic_DNA"/>
</dbReference>